<evidence type="ECO:0000313" key="3">
    <source>
        <dbReference type="EMBL" id="KAF9322740.1"/>
    </source>
</evidence>
<proteinExistence type="predicted"/>
<dbReference type="Pfam" id="PF00350">
    <property type="entry name" value="Dynamin_N"/>
    <property type="match status" value="1"/>
</dbReference>
<accession>A0A9P5VGX3</accession>
<evidence type="ECO:0000256" key="1">
    <source>
        <dbReference type="SAM" id="MobiDB-lite"/>
    </source>
</evidence>
<evidence type="ECO:0000259" key="2">
    <source>
        <dbReference type="Pfam" id="PF00350"/>
    </source>
</evidence>
<sequence>MEELTKAEVYEAEETPFDKIKEIYLRLGGVYDTDPCKPAETPAEAPIVFGYDYEGSLQKCDFCGEGECNKSECKTKLAYFSHIYDGDNESNRSCRTGSVLMFGKTQAGKSTFIECIRNYSSSRYDIDESLLGTGVRSKTREPVQLVVTSNLPAYEVFDSNEMRIDINALGDKHQDPEDYLDALNDRKTTLRPVPHNPGTLLPFVEITFLDTPGIKDTNGRDVEHAPKIIEAMARMKSFNLIIIIINCKDTPSISHQLAFNYYSKVIHTFQGHHSNIVFLYTHVDYEKCHHSNIEHLSVMRLQHKAFSQLFRCRGSYNHEDVANASIEPYLMYNIDFAKSQRPVARCMRLMTLRKILTHAVSSPPVALDISWSNLQRIKEIPHPDKLNKTQRSKILEATRILDQRQEGSRDSSDAPAVSSKCSRALEDNVIGAVDGDRATDLSTYGREDWIGYFPETIPDCSGSREEADGCSDGLDSGISMGTRSERTL</sequence>
<feature type="compositionally biased region" description="Basic and acidic residues" evidence="1">
    <location>
        <begin position="400"/>
        <end position="412"/>
    </location>
</feature>
<feature type="region of interest" description="Disordered" evidence="1">
    <location>
        <begin position="460"/>
        <end position="488"/>
    </location>
</feature>
<dbReference type="CDD" id="cd00882">
    <property type="entry name" value="Ras_like_GTPase"/>
    <property type="match status" value="1"/>
</dbReference>
<name>A0A9P5VGX3_9FUNG</name>
<dbReference type="EMBL" id="JAAAUY010001462">
    <property type="protein sequence ID" value="KAF9322740.1"/>
    <property type="molecule type" value="Genomic_DNA"/>
</dbReference>
<keyword evidence="4" id="KW-1185">Reference proteome</keyword>
<gene>
    <name evidence="3" type="ORF">BG006_002098</name>
</gene>
<protein>
    <recommendedName>
        <fullName evidence="2">Dynamin N-terminal domain-containing protein</fullName>
    </recommendedName>
</protein>
<feature type="region of interest" description="Disordered" evidence="1">
    <location>
        <begin position="400"/>
        <end position="420"/>
    </location>
</feature>
<feature type="domain" description="Dynamin N-terminal" evidence="2">
    <location>
        <begin position="99"/>
        <end position="254"/>
    </location>
</feature>
<dbReference type="InterPro" id="IPR045063">
    <property type="entry name" value="Dynamin_N"/>
</dbReference>
<dbReference type="Gene3D" id="3.40.50.300">
    <property type="entry name" value="P-loop containing nucleotide triphosphate hydrolases"/>
    <property type="match status" value="1"/>
</dbReference>
<comment type="caution">
    <text evidence="3">The sequence shown here is derived from an EMBL/GenBank/DDBJ whole genome shotgun (WGS) entry which is preliminary data.</text>
</comment>
<organism evidence="3 4">
    <name type="scientific">Podila minutissima</name>
    <dbReference type="NCBI Taxonomy" id="64525"/>
    <lineage>
        <taxon>Eukaryota</taxon>
        <taxon>Fungi</taxon>
        <taxon>Fungi incertae sedis</taxon>
        <taxon>Mucoromycota</taxon>
        <taxon>Mortierellomycotina</taxon>
        <taxon>Mortierellomycetes</taxon>
        <taxon>Mortierellales</taxon>
        <taxon>Mortierellaceae</taxon>
        <taxon>Podila</taxon>
    </lineage>
</organism>
<evidence type="ECO:0000313" key="4">
    <source>
        <dbReference type="Proteomes" id="UP000696485"/>
    </source>
</evidence>
<dbReference type="AlphaFoldDB" id="A0A9P5VGX3"/>
<reference evidence="3" key="1">
    <citation type="journal article" date="2020" name="Fungal Divers.">
        <title>Resolving the Mortierellaceae phylogeny through synthesis of multi-gene phylogenetics and phylogenomics.</title>
        <authorList>
            <person name="Vandepol N."/>
            <person name="Liber J."/>
            <person name="Desiro A."/>
            <person name="Na H."/>
            <person name="Kennedy M."/>
            <person name="Barry K."/>
            <person name="Grigoriev I.V."/>
            <person name="Miller A.N."/>
            <person name="O'Donnell K."/>
            <person name="Stajich J.E."/>
            <person name="Bonito G."/>
        </authorList>
    </citation>
    <scope>NUCLEOTIDE SEQUENCE</scope>
    <source>
        <strain evidence="3">NVP1</strain>
    </source>
</reference>
<dbReference type="Proteomes" id="UP000696485">
    <property type="component" value="Unassembled WGS sequence"/>
</dbReference>
<dbReference type="InterPro" id="IPR027417">
    <property type="entry name" value="P-loop_NTPase"/>
</dbReference>
<dbReference type="SUPFAM" id="SSF52540">
    <property type="entry name" value="P-loop containing nucleoside triphosphate hydrolases"/>
    <property type="match status" value="1"/>
</dbReference>